<sequence length="231" mass="25151">MRLPTINRPIIMDVNPHSPIAEAYRTLRTNIEFSAVDEEIRVIMINSAQPGEGKSTTAANLAAAYALSGKKVLLIDADLRKPTVHHIFGLSNRFGVTNLLTTPADFKEAVRETHVDNLHVLTSGPTPPNPSELLGSKKMENLVHALKEAFDVLIIDTPPTLAVTDAQIVAALCDGVLLVLESGRIKREIARKAKANLEHVNARILGIVLNNVKRRDGDAPYYYYGSSAKGS</sequence>
<dbReference type="GO" id="GO:0004715">
    <property type="term" value="F:non-membrane spanning protein tyrosine kinase activity"/>
    <property type="evidence" value="ECO:0007669"/>
    <property type="project" value="UniProtKB-EC"/>
</dbReference>
<keyword evidence="6" id="KW-0067">ATP-binding</keyword>
<dbReference type="InterPro" id="IPR033756">
    <property type="entry name" value="YlxH/NBP35"/>
</dbReference>
<evidence type="ECO:0000256" key="4">
    <source>
        <dbReference type="ARBA" id="ARBA00022741"/>
    </source>
</evidence>
<keyword evidence="7" id="KW-0829">Tyrosine-protein kinase</keyword>
<dbReference type="EMBL" id="CP130318">
    <property type="protein sequence ID" value="WNQ10833.1"/>
    <property type="molecule type" value="Genomic_DNA"/>
</dbReference>
<dbReference type="InterPro" id="IPR027417">
    <property type="entry name" value="P-loop_NTPase"/>
</dbReference>
<dbReference type="PANTHER" id="PTHR32309">
    <property type="entry name" value="TYROSINE-PROTEIN KINASE"/>
    <property type="match status" value="1"/>
</dbReference>
<dbReference type="Proteomes" id="UP001305702">
    <property type="component" value="Chromosome"/>
</dbReference>
<name>A0AA96LD25_9BACL</name>
<dbReference type="GO" id="GO:0005524">
    <property type="term" value="F:ATP binding"/>
    <property type="evidence" value="ECO:0007669"/>
    <property type="project" value="UniProtKB-KW"/>
</dbReference>
<reference evidence="9 10" key="1">
    <citation type="submission" date="2022-02" db="EMBL/GenBank/DDBJ databases">
        <title>Paenibacillus sp. MBLB1776 Whole Genome Shotgun Sequencing.</title>
        <authorList>
            <person name="Hwang C.Y."/>
            <person name="Cho E.-S."/>
            <person name="Seo M.-J."/>
        </authorList>
    </citation>
    <scope>NUCLEOTIDE SEQUENCE [LARGE SCALE GENOMIC DNA]</scope>
    <source>
        <strain evidence="9 10">MBLB1776</strain>
    </source>
</reference>
<gene>
    <name evidence="9" type="ORF">MJA45_24965</name>
</gene>
<dbReference type="GO" id="GO:0042802">
    <property type="term" value="F:identical protein binding"/>
    <property type="evidence" value="ECO:0007669"/>
    <property type="project" value="UniProtKB-ARBA"/>
</dbReference>
<evidence type="ECO:0000256" key="8">
    <source>
        <dbReference type="ARBA" id="ARBA00051245"/>
    </source>
</evidence>
<dbReference type="PANTHER" id="PTHR32309:SF13">
    <property type="entry name" value="FERRIC ENTEROBACTIN TRANSPORT PROTEIN FEPE"/>
    <property type="match status" value="1"/>
</dbReference>
<dbReference type="KEGG" id="paun:MJA45_24965"/>
<dbReference type="CDD" id="cd05387">
    <property type="entry name" value="BY-kinase"/>
    <property type="match status" value="1"/>
</dbReference>
<proteinExistence type="inferred from homology"/>
<dbReference type="InterPro" id="IPR005702">
    <property type="entry name" value="Wzc-like_C"/>
</dbReference>
<dbReference type="Pfam" id="PF10609">
    <property type="entry name" value="ParA"/>
    <property type="match status" value="1"/>
</dbReference>
<dbReference type="FunFam" id="3.40.50.300:FF:000527">
    <property type="entry name" value="Tyrosine-protein kinase etk"/>
    <property type="match status" value="1"/>
</dbReference>
<dbReference type="Gene3D" id="3.40.50.300">
    <property type="entry name" value="P-loop containing nucleotide triphosphate hydrolases"/>
    <property type="match status" value="1"/>
</dbReference>
<comment type="catalytic activity">
    <reaction evidence="8">
        <text>L-tyrosyl-[protein] + ATP = O-phospho-L-tyrosyl-[protein] + ADP + H(+)</text>
        <dbReference type="Rhea" id="RHEA:10596"/>
        <dbReference type="Rhea" id="RHEA-COMP:10136"/>
        <dbReference type="Rhea" id="RHEA-COMP:20101"/>
        <dbReference type="ChEBI" id="CHEBI:15378"/>
        <dbReference type="ChEBI" id="CHEBI:30616"/>
        <dbReference type="ChEBI" id="CHEBI:46858"/>
        <dbReference type="ChEBI" id="CHEBI:61978"/>
        <dbReference type="ChEBI" id="CHEBI:456216"/>
        <dbReference type="EC" id="2.7.10.2"/>
    </reaction>
</comment>
<keyword evidence="4" id="KW-0547">Nucleotide-binding</keyword>
<organism evidence="9 10">
    <name type="scientific">Paenibacillus aurantius</name>
    <dbReference type="NCBI Taxonomy" id="2918900"/>
    <lineage>
        <taxon>Bacteria</taxon>
        <taxon>Bacillati</taxon>
        <taxon>Bacillota</taxon>
        <taxon>Bacilli</taxon>
        <taxon>Bacillales</taxon>
        <taxon>Paenibacillaceae</taxon>
        <taxon>Paenibacillus</taxon>
    </lineage>
</organism>
<dbReference type="SUPFAM" id="SSF52540">
    <property type="entry name" value="P-loop containing nucleoside triphosphate hydrolases"/>
    <property type="match status" value="1"/>
</dbReference>
<keyword evidence="10" id="KW-1185">Reference proteome</keyword>
<evidence type="ECO:0000313" key="10">
    <source>
        <dbReference type="Proteomes" id="UP001305702"/>
    </source>
</evidence>
<evidence type="ECO:0000256" key="6">
    <source>
        <dbReference type="ARBA" id="ARBA00022840"/>
    </source>
</evidence>
<evidence type="ECO:0000256" key="1">
    <source>
        <dbReference type="ARBA" id="ARBA00007316"/>
    </source>
</evidence>
<evidence type="ECO:0000256" key="2">
    <source>
        <dbReference type="ARBA" id="ARBA00011903"/>
    </source>
</evidence>
<dbReference type="InterPro" id="IPR050445">
    <property type="entry name" value="Bact_polysacc_biosynth/exp"/>
</dbReference>
<dbReference type="AlphaFoldDB" id="A0AA96LD25"/>
<evidence type="ECO:0000256" key="7">
    <source>
        <dbReference type="ARBA" id="ARBA00023137"/>
    </source>
</evidence>
<keyword evidence="5 9" id="KW-0418">Kinase</keyword>
<dbReference type="EC" id="2.7.10.2" evidence="2"/>
<dbReference type="RefSeq" id="WP_315604607.1">
    <property type="nucleotide sequence ID" value="NZ_CP130318.1"/>
</dbReference>
<evidence type="ECO:0000313" key="9">
    <source>
        <dbReference type="EMBL" id="WNQ10833.1"/>
    </source>
</evidence>
<evidence type="ECO:0000256" key="3">
    <source>
        <dbReference type="ARBA" id="ARBA00022679"/>
    </source>
</evidence>
<protein>
    <recommendedName>
        <fullName evidence="2">non-specific protein-tyrosine kinase</fullName>
        <ecNumber evidence="2">2.7.10.2</ecNumber>
    </recommendedName>
</protein>
<comment type="similarity">
    <text evidence="1">Belongs to the CpsD/CapB family.</text>
</comment>
<dbReference type="GO" id="GO:0005886">
    <property type="term" value="C:plasma membrane"/>
    <property type="evidence" value="ECO:0007669"/>
    <property type="project" value="TreeGrafter"/>
</dbReference>
<dbReference type="NCBIfam" id="TIGR01007">
    <property type="entry name" value="eps_fam"/>
    <property type="match status" value="1"/>
</dbReference>
<accession>A0AA96LD25</accession>
<evidence type="ECO:0000256" key="5">
    <source>
        <dbReference type="ARBA" id="ARBA00022777"/>
    </source>
</evidence>
<keyword evidence="3 9" id="KW-0808">Transferase</keyword>